<evidence type="ECO:0008006" key="4">
    <source>
        <dbReference type="Google" id="ProtNLM"/>
    </source>
</evidence>
<evidence type="ECO:0000313" key="2">
    <source>
        <dbReference type="EMBL" id="KTB42324.1"/>
    </source>
</evidence>
<accession>A0A0W0G181</accession>
<feature type="region of interest" description="Disordered" evidence="1">
    <location>
        <begin position="85"/>
        <end position="104"/>
    </location>
</feature>
<evidence type="ECO:0000256" key="1">
    <source>
        <dbReference type="SAM" id="MobiDB-lite"/>
    </source>
</evidence>
<dbReference type="AlphaFoldDB" id="A0A0W0G181"/>
<dbReference type="EMBL" id="LATX01001347">
    <property type="protein sequence ID" value="KTB42324.1"/>
    <property type="molecule type" value="Genomic_DNA"/>
</dbReference>
<reference evidence="2 3" key="1">
    <citation type="submission" date="2015-12" db="EMBL/GenBank/DDBJ databases">
        <title>Draft genome sequence of Moniliophthora roreri, the causal agent of frosty pod rot of cacao.</title>
        <authorList>
            <person name="Aime M.C."/>
            <person name="Diaz-Valderrama J.R."/>
            <person name="Kijpornyongpan T."/>
            <person name="Phillips-Mora W."/>
        </authorList>
    </citation>
    <scope>NUCLEOTIDE SEQUENCE [LARGE SCALE GENOMIC DNA]</scope>
    <source>
        <strain evidence="2 3">MCA 2952</strain>
    </source>
</reference>
<evidence type="ECO:0000313" key="3">
    <source>
        <dbReference type="Proteomes" id="UP000054988"/>
    </source>
</evidence>
<sequence>MKLWDLKMKKCTDEYNYQFQYLVKQTGYNNAAQIETFKRGLPKGLMMKVMTRPEEKLETTKDWMNMAILFNKSWKQALEYRKKWDEDNGKKGQRSFQKKEGTSI</sequence>
<name>A0A0W0G181_MONRR</name>
<organism evidence="2 3">
    <name type="scientific">Moniliophthora roreri</name>
    <name type="common">Frosty pod rot fungus</name>
    <name type="synonym">Monilia roreri</name>
    <dbReference type="NCBI Taxonomy" id="221103"/>
    <lineage>
        <taxon>Eukaryota</taxon>
        <taxon>Fungi</taxon>
        <taxon>Dikarya</taxon>
        <taxon>Basidiomycota</taxon>
        <taxon>Agaricomycotina</taxon>
        <taxon>Agaricomycetes</taxon>
        <taxon>Agaricomycetidae</taxon>
        <taxon>Agaricales</taxon>
        <taxon>Marasmiineae</taxon>
        <taxon>Marasmiaceae</taxon>
        <taxon>Moniliophthora</taxon>
    </lineage>
</organism>
<comment type="caution">
    <text evidence="2">The sequence shown here is derived from an EMBL/GenBank/DDBJ whole genome shotgun (WGS) entry which is preliminary data.</text>
</comment>
<proteinExistence type="predicted"/>
<gene>
    <name evidence="2" type="ORF">WG66_5094</name>
</gene>
<dbReference type="Proteomes" id="UP000054988">
    <property type="component" value="Unassembled WGS sequence"/>
</dbReference>
<protein>
    <recommendedName>
        <fullName evidence="4">Retrotransposon gag domain-containing protein</fullName>
    </recommendedName>
</protein>